<evidence type="ECO:0008006" key="3">
    <source>
        <dbReference type="Google" id="ProtNLM"/>
    </source>
</evidence>
<dbReference type="Proteomes" id="UP001156682">
    <property type="component" value="Unassembled WGS sequence"/>
</dbReference>
<keyword evidence="2" id="KW-1185">Reference proteome</keyword>
<sequence length="123" mass="13257">MNLGRNLNSWLLLLALAVMVNRVLTPFSVPPLVVHADGYIEVCSWQGVTERILLNANGEQVESQQPTSHCPQCVAASAVTLPELTFVTPAITPARLNALPFNTTAKQAVFVSRPPPSRAPPFA</sequence>
<dbReference type="RefSeq" id="WP_027852086.1">
    <property type="nucleotide sequence ID" value="NZ_BSOR01000015.1"/>
</dbReference>
<reference evidence="2" key="1">
    <citation type="journal article" date="2019" name="Int. J. Syst. Evol. Microbiol.">
        <title>The Global Catalogue of Microorganisms (GCM) 10K type strain sequencing project: providing services to taxonomists for standard genome sequencing and annotation.</title>
        <authorList>
            <consortium name="The Broad Institute Genomics Platform"/>
            <consortium name="The Broad Institute Genome Sequencing Center for Infectious Disease"/>
            <person name="Wu L."/>
            <person name="Ma J."/>
        </authorList>
    </citation>
    <scope>NUCLEOTIDE SEQUENCE [LARGE SCALE GENOMIC DNA]</scope>
    <source>
        <strain evidence="2">NBRC 100033</strain>
    </source>
</reference>
<comment type="caution">
    <text evidence="1">The sequence shown here is derived from an EMBL/GenBank/DDBJ whole genome shotgun (WGS) entry which is preliminary data.</text>
</comment>
<gene>
    <name evidence="1" type="ORF">GCM10007878_07720</name>
</gene>
<proteinExistence type="predicted"/>
<evidence type="ECO:0000313" key="2">
    <source>
        <dbReference type="Proteomes" id="UP001156682"/>
    </source>
</evidence>
<organism evidence="1 2">
    <name type="scientific">Marinospirillum insulare</name>
    <dbReference type="NCBI Taxonomy" id="217169"/>
    <lineage>
        <taxon>Bacteria</taxon>
        <taxon>Pseudomonadati</taxon>
        <taxon>Pseudomonadota</taxon>
        <taxon>Gammaproteobacteria</taxon>
        <taxon>Oceanospirillales</taxon>
        <taxon>Oceanospirillaceae</taxon>
        <taxon>Marinospirillum</taxon>
    </lineage>
</organism>
<name>A0ABQ5ZYB7_9GAMM</name>
<accession>A0ABQ5ZYB7</accession>
<dbReference type="EMBL" id="BSOR01000015">
    <property type="protein sequence ID" value="GLR63337.1"/>
    <property type="molecule type" value="Genomic_DNA"/>
</dbReference>
<evidence type="ECO:0000313" key="1">
    <source>
        <dbReference type="EMBL" id="GLR63337.1"/>
    </source>
</evidence>
<protein>
    <recommendedName>
        <fullName evidence="3">DUF2946 domain-containing protein</fullName>
    </recommendedName>
</protein>